<dbReference type="Pfam" id="PF07690">
    <property type="entry name" value="MFS_1"/>
    <property type="match status" value="1"/>
</dbReference>
<organism evidence="10">
    <name type="scientific">Streptomyces sp. NBC_00093</name>
    <dbReference type="NCBI Taxonomy" id="2975649"/>
    <lineage>
        <taxon>Bacteria</taxon>
        <taxon>Bacillati</taxon>
        <taxon>Actinomycetota</taxon>
        <taxon>Actinomycetes</taxon>
        <taxon>Kitasatosporales</taxon>
        <taxon>Streptomycetaceae</taxon>
        <taxon>Streptomyces</taxon>
    </lineage>
</organism>
<dbReference type="InterPro" id="IPR011701">
    <property type="entry name" value="MFS"/>
</dbReference>
<feature type="transmembrane region" description="Helical" evidence="8">
    <location>
        <begin position="212"/>
        <end position="230"/>
    </location>
</feature>
<feature type="transmembrane region" description="Helical" evidence="8">
    <location>
        <begin position="343"/>
        <end position="361"/>
    </location>
</feature>
<dbReference type="PANTHER" id="PTHR42718">
    <property type="entry name" value="MAJOR FACILITATOR SUPERFAMILY MULTIDRUG TRANSPORTER MFSC"/>
    <property type="match status" value="1"/>
</dbReference>
<evidence type="ECO:0000313" key="10">
    <source>
        <dbReference type="EMBL" id="WTT18505.1"/>
    </source>
</evidence>
<dbReference type="GO" id="GO:0046677">
    <property type="term" value="P:response to antibiotic"/>
    <property type="evidence" value="ECO:0007669"/>
    <property type="project" value="UniProtKB-KW"/>
</dbReference>
<keyword evidence="3" id="KW-1003">Cell membrane</keyword>
<dbReference type="Gene3D" id="1.20.1720.10">
    <property type="entry name" value="Multidrug resistance protein D"/>
    <property type="match status" value="1"/>
</dbReference>
<evidence type="ECO:0000256" key="3">
    <source>
        <dbReference type="ARBA" id="ARBA00022475"/>
    </source>
</evidence>
<dbReference type="EMBL" id="CP108222">
    <property type="protein sequence ID" value="WTT18505.1"/>
    <property type="molecule type" value="Genomic_DNA"/>
</dbReference>
<dbReference type="Gene3D" id="1.20.1250.20">
    <property type="entry name" value="MFS general substrate transporter like domains"/>
    <property type="match status" value="1"/>
</dbReference>
<feature type="transmembrane region" description="Helical" evidence="8">
    <location>
        <begin position="373"/>
        <end position="396"/>
    </location>
</feature>
<feature type="transmembrane region" description="Helical" evidence="8">
    <location>
        <begin position="279"/>
        <end position="303"/>
    </location>
</feature>
<dbReference type="SUPFAM" id="SSF103473">
    <property type="entry name" value="MFS general substrate transporter"/>
    <property type="match status" value="1"/>
</dbReference>
<keyword evidence="4 8" id="KW-0812">Transmembrane</keyword>
<evidence type="ECO:0000259" key="9">
    <source>
        <dbReference type="PROSITE" id="PS50850"/>
    </source>
</evidence>
<dbReference type="PROSITE" id="PS50850">
    <property type="entry name" value="MFS"/>
    <property type="match status" value="1"/>
</dbReference>
<dbReference type="GO" id="GO:0005886">
    <property type="term" value="C:plasma membrane"/>
    <property type="evidence" value="ECO:0007669"/>
    <property type="project" value="UniProtKB-SubCell"/>
</dbReference>
<sequence length="484" mass="49509">MTNDITSEASGAAETAGHGRSPWAMFSVLALIEFMSVMDASVVNIALPAIRDDLGFSPTSLAWVVDAYLLGFAGFLLLAGRAADVVGRRRLFASGVALFTLASLACAFSAADWQLVVSRLAQGLGAALVTPAALALITDIFPEGPARNKALGLFMGMGGIAAPVGLVLGGLLTTAGWEWIFLINVPIGAGILWASLRLLPATGPQTSARLDVFGAVTATAGMSLLILAVVRGSAQGWGSAATLAEFAGAAALLVAFVVRQRTAADPVLPAMLLRIRPLVIGNVAFALVGTLLISTFFIITLYLQQVRGYGPARAGLSYVPIPLAMLAGTQVAPRVLRFGPQNVLMGGVLVQAAALAAWAALIDVDGGYLTSFLLPAVLWSFGLGVSIVSSFVVCTMGLTGPIAGAGSGLATTTYQAGGAIGLAALAAVAHARTDSVADSQEPMQALVSGYTLALWCSVGVAVIAALLTRFIRFDAQPQTDARAA</sequence>
<keyword evidence="6 8" id="KW-0472">Membrane</keyword>
<dbReference type="PROSITE" id="PS00216">
    <property type="entry name" value="SUGAR_TRANSPORT_1"/>
    <property type="match status" value="1"/>
</dbReference>
<dbReference type="InterPro" id="IPR020846">
    <property type="entry name" value="MFS_dom"/>
</dbReference>
<feature type="transmembrane region" description="Helical" evidence="8">
    <location>
        <begin position="408"/>
        <end position="429"/>
    </location>
</feature>
<feature type="domain" description="Major facilitator superfamily (MFS) profile" evidence="9">
    <location>
        <begin position="25"/>
        <end position="476"/>
    </location>
</feature>
<feature type="transmembrane region" description="Helical" evidence="8">
    <location>
        <begin position="315"/>
        <end position="336"/>
    </location>
</feature>
<feature type="transmembrane region" description="Helical" evidence="8">
    <location>
        <begin position="153"/>
        <end position="173"/>
    </location>
</feature>
<feature type="transmembrane region" description="Helical" evidence="8">
    <location>
        <begin position="449"/>
        <end position="468"/>
    </location>
</feature>
<evidence type="ECO:0000256" key="6">
    <source>
        <dbReference type="ARBA" id="ARBA00023136"/>
    </source>
</evidence>
<comment type="subcellular location">
    <subcellularLocation>
        <location evidence="1">Cell membrane</location>
        <topology evidence="1">Multi-pass membrane protein</topology>
    </subcellularLocation>
</comment>
<evidence type="ECO:0000256" key="5">
    <source>
        <dbReference type="ARBA" id="ARBA00022989"/>
    </source>
</evidence>
<dbReference type="AlphaFoldDB" id="A0AAU2A569"/>
<feature type="transmembrane region" description="Helical" evidence="8">
    <location>
        <begin position="179"/>
        <end position="200"/>
    </location>
</feature>
<gene>
    <name evidence="10" type="ORF">OHA22_24705</name>
</gene>
<evidence type="ECO:0000256" key="4">
    <source>
        <dbReference type="ARBA" id="ARBA00022692"/>
    </source>
</evidence>
<reference evidence="10" key="1">
    <citation type="submission" date="2022-10" db="EMBL/GenBank/DDBJ databases">
        <title>The complete genomes of actinobacterial strains from the NBC collection.</title>
        <authorList>
            <person name="Joergensen T.S."/>
            <person name="Alvarez Arevalo M."/>
            <person name="Sterndorff E.B."/>
            <person name="Faurdal D."/>
            <person name="Vuksanovic O."/>
            <person name="Mourched A.-S."/>
            <person name="Charusanti P."/>
            <person name="Shaw S."/>
            <person name="Blin K."/>
            <person name="Weber T."/>
        </authorList>
    </citation>
    <scope>NUCLEOTIDE SEQUENCE</scope>
    <source>
        <strain evidence="10">NBC_00093</strain>
    </source>
</reference>
<proteinExistence type="predicted"/>
<evidence type="ECO:0000256" key="1">
    <source>
        <dbReference type="ARBA" id="ARBA00004651"/>
    </source>
</evidence>
<keyword evidence="7" id="KW-0046">Antibiotic resistance</keyword>
<evidence type="ECO:0000256" key="2">
    <source>
        <dbReference type="ARBA" id="ARBA00022448"/>
    </source>
</evidence>
<keyword evidence="2" id="KW-0813">Transport</keyword>
<feature type="transmembrane region" description="Helical" evidence="8">
    <location>
        <begin position="236"/>
        <end position="258"/>
    </location>
</feature>
<feature type="transmembrane region" description="Helical" evidence="8">
    <location>
        <begin position="91"/>
        <end position="111"/>
    </location>
</feature>
<name>A0AAU2A569_9ACTN</name>
<feature type="transmembrane region" description="Helical" evidence="8">
    <location>
        <begin position="123"/>
        <end position="141"/>
    </location>
</feature>
<feature type="transmembrane region" description="Helical" evidence="8">
    <location>
        <begin position="28"/>
        <end position="49"/>
    </location>
</feature>
<dbReference type="InterPro" id="IPR005829">
    <property type="entry name" value="Sugar_transporter_CS"/>
</dbReference>
<feature type="transmembrane region" description="Helical" evidence="8">
    <location>
        <begin position="61"/>
        <end position="79"/>
    </location>
</feature>
<dbReference type="PANTHER" id="PTHR42718:SF46">
    <property type="entry name" value="BLR6921 PROTEIN"/>
    <property type="match status" value="1"/>
</dbReference>
<evidence type="ECO:0000256" key="7">
    <source>
        <dbReference type="ARBA" id="ARBA00023251"/>
    </source>
</evidence>
<keyword evidence="5 8" id="KW-1133">Transmembrane helix</keyword>
<accession>A0AAU2A569</accession>
<dbReference type="InterPro" id="IPR036259">
    <property type="entry name" value="MFS_trans_sf"/>
</dbReference>
<protein>
    <submittedName>
        <fullName evidence="10">MFS transporter</fullName>
    </submittedName>
</protein>
<dbReference type="CDD" id="cd17321">
    <property type="entry name" value="MFS_MMR_MDR_like"/>
    <property type="match status" value="1"/>
</dbReference>
<dbReference type="GO" id="GO:0022857">
    <property type="term" value="F:transmembrane transporter activity"/>
    <property type="evidence" value="ECO:0007669"/>
    <property type="project" value="InterPro"/>
</dbReference>
<evidence type="ECO:0000256" key="8">
    <source>
        <dbReference type="SAM" id="Phobius"/>
    </source>
</evidence>